<dbReference type="Pfam" id="PF13479">
    <property type="entry name" value="AAA_24"/>
    <property type="match status" value="1"/>
</dbReference>
<gene>
    <name evidence="1" type="ORF">UFOVP745_47</name>
</gene>
<evidence type="ECO:0000313" key="1">
    <source>
        <dbReference type="EMBL" id="CAB5225648.1"/>
    </source>
</evidence>
<sequence length="293" mass="32405">MFKKATRKAAKIKLAVTGASGSGKTYSSLRLAKGLADGKKVAVIDTENGSASLYSDRFDFDTLDLSPPFTHDKFIQAINAAEGAGYEVLVIDSASHIWEGILEYKSKLDGRGGNSYTNWADAGNKFKGILDAVLQSKLHVICCLRSKMDHVIDKDSSGRTTIKKVGMAPIMRDGIEYEFTTVLDVDMSHQASASKDRTGMFTDKIFQVTEDTGKAIAKWLSTGEVVADAPKQAEDSLEIQIIEHPLAEKYVPELLVKLKKTKLKETTTREQERIINWLNNKQEELKKQEEAAK</sequence>
<dbReference type="EMBL" id="LR798348">
    <property type="protein sequence ID" value="CAB5225648.1"/>
    <property type="molecule type" value="Genomic_DNA"/>
</dbReference>
<accession>A0A6J7X513</accession>
<protein>
    <submittedName>
        <fullName evidence="1">Fer4_NifH domain containing protein</fullName>
    </submittedName>
</protein>
<dbReference type="InterPro" id="IPR027417">
    <property type="entry name" value="P-loop_NTPase"/>
</dbReference>
<dbReference type="Gene3D" id="3.40.50.300">
    <property type="entry name" value="P-loop containing nucleotide triphosphate hydrolases"/>
    <property type="match status" value="1"/>
</dbReference>
<proteinExistence type="predicted"/>
<organism evidence="1">
    <name type="scientific">uncultured Caudovirales phage</name>
    <dbReference type="NCBI Taxonomy" id="2100421"/>
    <lineage>
        <taxon>Viruses</taxon>
        <taxon>Duplodnaviria</taxon>
        <taxon>Heunggongvirae</taxon>
        <taxon>Uroviricota</taxon>
        <taxon>Caudoviricetes</taxon>
        <taxon>Peduoviridae</taxon>
        <taxon>Maltschvirus</taxon>
        <taxon>Maltschvirus maltsch</taxon>
    </lineage>
</organism>
<name>A0A6J7X513_9CAUD</name>
<dbReference type="SUPFAM" id="SSF52540">
    <property type="entry name" value="P-loop containing nucleoside triphosphate hydrolases"/>
    <property type="match status" value="1"/>
</dbReference>
<reference evidence="1" key="1">
    <citation type="submission" date="2020-05" db="EMBL/GenBank/DDBJ databases">
        <authorList>
            <person name="Chiriac C."/>
            <person name="Salcher M."/>
            <person name="Ghai R."/>
            <person name="Kavagutti S V."/>
        </authorList>
    </citation>
    <scope>NUCLEOTIDE SEQUENCE</scope>
</reference>